<dbReference type="GO" id="GO:0016829">
    <property type="term" value="F:lyase activity"/>
    <property type="evidence" value="ECO:0007669"/>
    <property type="project" value="UniProtKB-KW"/>
</dbReference>
<comment type="pathway">
    <text evidence="2">Siderophore biosynthesis.</text>
</comment>
<dbReference type="PANTHER" id="PTHR11941">
    <property type="entry name" value="ENOYL-COA HYDRATASE-RELATED"/>
    <property type="match status" value="1"/>
</dbReference>
<dbReference type="GO" id="GO:0006635">
    <property type="term" value="P:fatty acid beta-oxidation"/>
    <property type="evidence" value="ECO:0007669"/>
    <property type="project" value="TreeGrafter"/>
</dbReference>
<organism evidence="8 9">
    <name type="scientific">Echria macrotheca</name>
    <dbReference type="NCBI Taxonomy" id="438768"/>
    <lineage>
        <taxon>Eukaryota</taxon>
        <taxon>Fungi</taxon>
        <taxon>Dikarya</taxon>
        <taxon>Ascomycota</taxon>
        <taxon>Pezizomycotina</taxon>
        <taxon>Sordariomycetes</taxon>
        <taxon>Sordariomycetidae</taxon>
        <taxon>Sordariales</taxon>
        <taxon>Schizotheciaceae</taxon>
        <taxon>Echria</taxon>
    </lineage>
</organism>
<gene>
    <name evidence="8" type="ORF">QBC47DRAFT_433466</name>
</gene>
<dbReference type="FunFam" id="3.90.226.10:FF:000074">
    <property type="entry name" value="Enoyl-CoA hydratase (AFU_orthologue AFUA_2G10650)"/>
    <property type="match status" value="1"/>
</dbReference>
<dbReference type="InterPro" id="IPR001753">
    <property type="entry name" value="Enoyl-CoA_hydra/iso"/>
</dbReference>
<dbReference type="InterPro" id="IPR029045">
    <property type="entry name" value="ClpP/crotonase-like_dom_sf"/>
</dbReference>
<evidence type="ECO:0000256" key="5">
    <source>
        <dbReference type="ARBA" id="ARBA00023235"/>
    </source>
</evidence>
<comment type="caution">
    <text evidence="8">The sequence shown here is derived from an EMBL/GenBank/DDBJ whole genome shotgun (WGS) entry which is preliminary data.</text>
</comment>
<name>A0AAJ0B7U8_9PEZI</name>
<reference evidence="8" key="1">
    <citation type="submission" date="2023-06" db="EMBL/GenBank/DDBJ databases">
        <title>Genome-scale phylogeny and comparative genomics of the fungal order Sordariales.</title>
        <authorList>
            <consortium name="Lawrence Berkeley National Laboratory"/>
            <person name="Hensen N."/>
            <person name="Bonometti L."/>
            <person name="Westerberg I."/>
            <person name="Brannstrom I.O."/>
            <person name="Guillou S."/>
            <person name="Cros-Aarteil S."/>
            <person name="Calhoun S."/>
            <person name="Haridas S."/>
            <person name="Kuo A."/>
            <person name="Mondo S."/>
            <person name="Pangilinan J."/>
            <person name="Riley R."/>
            <person name="Labutti K."/>
            <person name="Andreopoulos B."/>
            <person name="Lipzen A."/>
            <person name="Chen C."/>
            <person name="Yanf M."/>
            <person name="Daum C."/>
            <person name="Ng V."/>
            <person name="Clum A."/>
            <person name="Steindorff A."/>
            <person name="Ohm R."/>
            <person name="Martin F."/>
            <person name="Silar P."/>
            <person name="Natvig D."/>
            <person name="Lalanne C."/>
            <person name="Gautier V."/>
            <person name="Ament-Velasquez S.L."/>
            <person name="Kruys A."/>
            <person name="Hutchinson M.I."/>
            <person name="Powell A.J."/>
            <person name="Barry K."/>
            <person name="Miller A.N."/>
            <person name="Grigoriev I.V."/>
            <person name="Debuchy R."/>
            <person name="Gladieux P."/>
            <person name="Thoren M.H."/>
            <person name="Johannesson H."/>
        </authorList>
    </citation>
    <scope>NUCLEOTIDE SEQUENCE</scope>
    <source>
        <strain evidence="8">PSN4</strain>
    </source>
</reference>
<protein>
    <submittedName>
        <fullName evidence="8">ClpP/crotonase-like domain-containing protein</fullName>
    </submittedName>
</protein>
<evidence type="ECO:0000313" key="9">
    <source>
        <dbReference type="Proteomes" id="UP001239445"/>
    </source>
</evidence>
<dbReference type="Pfam" id="PF00378">
    <property type="entry name" value="ECH_1"/>
    <property type="match status" value="1"/>
</dbReference>
<evidence type="ECO:0000256" key="7">
    <source>
        <dbReference type="RuleBase" id="RU003707"/>
    </source>
</evidence>
<keyword evidence="9" id="KW-1185">Reference proteome</keyword>
<dbReference type="SUPFAM" id="SSF52096">
    <property type="entry name" value="ClpP/crotonase"/>
    <property type="match status" value="1"/>
</dbReference>
<dbReference type="GO" id="GO:0016853">
    <property type="term" value="F:isomerase activity"/>
    <property type="evidence" value="ECO:0007669"/>
    <property type="project" value="UniProtKB-KW"/>
</dbReference>
<accession>A0AAJ0B7U8</accession>
<evidence type="ECO:0000256" key="2">
    <source>
        <dbReference type="ARBA" id="ARBA00004924"/>
    </source>
</evidence>
<sequence>MKFTTPPPQVPNVLLTFPAPHVLLITLNRPAQLNAIPSTQHAPLAALYDWYDNEPSLRCAVLTGAGRAFCAGADLKEWDSSNNSLSRKVQMPPQGFGGLSNRGGKKPVVAAVNGLCLGGGMEMVVNCDLVVASPKAKFGLPEVKRGVIAVAGALPRLPGILGRQRAGEMALLGRVYSAGEMERWGVVNWVCEEGEDVVGRAVGVAREVAGNSPDSVVVSREGLRLGMDGGLGMERATEVLVKGMYGRMEGGTNMKEGVRSFVEKREAVWVDSKL</sequence>
<dbReference type="CDD" id="cd06558">
    <property type="entry name" value="crotonase-like"/>
    <property type="match status" value="1"/>
</dbReference>
<keyword evidence="6" id="KW-0456">Lyase</keyword>
<dbReference type="Proteomes" id="UP001239445">
    <property type="component" value="Unassembled WGS sequence"/>
</dbReference>
<dbReference type="InterPro" id="IPR018376">
    <property type="entry name" value="Enoyl-CoA_hyd/isom_CS"/>
</dbReference>
<evidence type="ECO:0000256" key="3">
    <source>
        <dbReference type="ARBA" id="ARBA00005254"/>
    </source>
</evidence>
<dbReference type="EMBL" id="MU839840">
    <property type="protein sequence ID" value="KAK1752359.1"/>
    <property type="molecule type" value="Genomic_DNA"/>
</dbReference>
<evidence type="ECO:0000256" key="4">
    <source>
        <dbReference type="ARBA" id="ARBA00023140"/>
    </source>
</evidence>
<keyword evidence="4" id="KW-0576">Peroxisome</keyword>
<keyword evidence="5" id="KW-0413">Isomerase</keyword>
<dbReference type="PROSITE" id="PS00166">
    <property type="entry name" value="ENOYL_COA_HYDRATASE"/>
    <property type="match status" value="1"/>
</dbReference>
<dbReference type="PANTHER" id="PTHR11941:SF158">
    <property type="entry name" value="ENOYL-COA HYDRATASE (AFU_ORTHOLOGUE AFUA_2G10650)"/>
    <property type="match status" value="1"/>
</dbReference>
<dbReference type="GO" id="GO:0005739">
    <property type="term" value="C:mitochondrion"/>
    <property type="evidence" value="ECO:0007669"/>
    <property type="project" value="TreeGrafter"/>
</dbReference>
<dbReference type="Gene3D" id="3.90.226.10">
    <property type="entry name" value="2-enoyl-CoA Hydratase, Chain A, domain 1"/>
    <property type="match status" value="1"/>
</dbReference>
<comment type="subcellular location">
    <subcellularLocation>
        <location evidence="1">Peroxisome</location>
    </subcellularLocation>
</comment>
<evidence type="ECO:0000313" key="8">
    <source>
        <dbReference type="EMBL" id="KAK1752359.1"/>
    </source>
</evidence>
<evidence type="ECO:0000256" key="1">
    <source>
        <dbReference type="ARBA" id="ARBA00004275"/>
    </source>
</evidence>
<dbReference type="GO" id="GO:0005777">
    <property type="term" value="C:peroxisome"/>
    <property type="evidence" value="ECO:0007669"/>
    <property type="project" value="UniProtKB-SubCell"/>
</dbReference>
<evidence type="ECO:0000256" key="6">
    <source>
        <dbReference type="ARBA" id="ARBA00023239"/>
    </source>
</evidence>
<dbReference type="AlphaFoldDB" id="A0AAJ0B7U8"/>
<comment type="similarity">
    <text evidence="3 7">Belongs to the enoyl-CoA hydratase/isomerase family.</text>
</comment>
<proteinExistence type="inferred from homology"/>